<proteinExistence type="predicted"/>
<organism evidence="1 2">
    <name type="scientific">Capsulimonas corticalis</name>
    <dbReference type="NCBI Taxonomy" id="2219043"/>
    <lineage>
        <taxon>Bacteria</taxon>
        <taxon>Bacillati</taxon>
        <taxon>Armatimonadota</taxon>
        <taxon>Armatimonadia</taxon>
        <taxon>Capsulimonadales</taxon>
        <taxon>Capsulimonadaceae</taxon>
        <taxon>Capsulimonas</taxon>
    </lineage>
</organism>
<dbReference type="RefSeq" id="WP_119319553.1">
    <property type="nucleotide sequence ID" value="NZ_AP025739.1"/>
</dbReference>
<dbReference type="Pfam" id="PF00702">
    <property type="entry name" value="Hydrolase"/>
    <property type="match status" value="1"/>
</dbReference>
<sequence>MNLDLIAPPQPYSALIFDCDGTLVDTMPTHYLAWTAALRAQGADFPEDRFYKMGGMPTTEIIKVLNQEYGYTMDVEYTHHDKERRFLEMVDTVIEITAVMDIVRAHHGKIPMAVASGGTRPVVERILEATDLRKYFDAVITTDDVANGKPAPDIFLLAAERLGAKPEECIVYEDGDPGIVAAERAGIRCIDIRVLWATESVTA</sequence>
<reference evidence="1 2" key="1">
    <citation type="journal article" date="2019" name="Int. J. Syst. Evol. Microbiol.">
        <title>Capsulimonas corticalis gen. nov., sp. nov., an aerobic capsulated bacterium, of a novel bacterial order, Capsulimonadales ord. nov., of the class Armatimonadia of the phylum Armatimonadetes.</title>
        <authorList>
            <person name="Li J."/>
            <person name="Kudo C."/>
            <person name="Tonouchi A."/>
        </authorList>
    </citation>
    <scope>NUCLEOTIDE SEQUENCE [LARGE SCALE GENOMIC DNA]</scope>
    <source>
        <strain evidence="1 2">AX-7</strain>
    </source>
</reference>
<evidence type="ECO:0000313" key="1">
    <source>
        <dbReference type="EMBL" id="BDI32747.1"/>
    </source>
</evidence>
<accession>A0A402CQ03</accession>
<dbReference type="InterPro" id="IPR036412">
    <property type="entry name" value="HAD-like_sf"/>
</dbReference>
<keyword evidence="2" id="KW-1185">Reference proteome</keyword>
<dbReference type="KEGG" id="ccot:CCAX7_47980"/>
<name>A0A402CQ03_9BACT</name>
<evidence type="ECO:0000313" key="2">
    <source>
        <dbReference type="Proteomes" id="UP000287394"/>
    </source>
</evidence>
<dbReference type="NCBIfam" id="TIGR01509">
    <property type="entry name" value="HAD-SF-IA-v3"/>
    <property type="match status" value="1"/>
</dbReference>
<dbReference type="PANTHER" id="PTHR43481">
    <property type="entry name" value="FRUCTOSE-1-PHOSPHATE PHOSPHATASE"/>
    <property type="match status" value="1"/>
</dbReference>
<dbReference type="PANTHER" id="PTHR43481:SF4">
    <property type="entry name" value="GLYCEROL-1-PHOSPHATE PHOSPHOHYDROLASE 1-RELATED"/>
    <property type="match status" value="1"/>
</dbReference>
<dbReference type="OrthoDB" id="9797743at2"/>
<dbReference type="Gene3D" id="1.10.150.240">
    <property type="entry name" value="Putative phosphatase, domain 2"/>
    <property type="match status" value="1"/>
</dbReference>
<dbReference type="SUPFAM" id="SSF56784">
    <property type="entry name" value="HAD-like"/>
    <property type="match status" value="1"/>
</dbReference>
<dbReference type="InterPro" id="IPR023198">
    <property type="entry name" value="PGP-like_dom2"/>
</dbReference>
<dbReference type="NCBIfam" id="TIGR01549">
    <property type="entry name" value="HAD-SF-IA-v1"/>
    <property type="match status" value="1"/>
</dbReference>
<dbReference type="GO" id="GO:0050308">
    <property type="term" value="F:sugar-phosphatase activity"/>
    <property type="evidence" value="ECO:0007669"/>
    <property type="project" value="TreeGrafter"/>
</dbReference>
<dbReference type="Gene3D" id="3.40.50.1000">
    <property type="entry name" value="HAD superfamily/HAD-like"/>
    <property type="match status" value="1"/>
</dbReference>
<dbReference type="Proteomes" id="UP000287394">
    <property type="component" value="Chromosome"/>
</dbReference>
<protein>
    <submittedName>
        <fullName evidence="1">Phosphatase</fullName>
    </submittedName>
</protein>
<dbReference type="PRINTS" id="PR00413">
    <property type="entry name" value="HADHALOGNASE"/>
</dbReference>
<dbReference type="SFLD" id="SFLDG01129">
    <property type="entry name" value="C1.5:_HAD__Beta-PGM__Phosphata"/>
    <property type="match status" value="1"/>
</dbReference>
<dbReference type="AlphaFoldDB" id="A0A402CQ03"/>
<gene>
    <name evidence="1" type="ORF">CCAX7_47980</name>
</gene>
<dbReference type="InterPro" id="IPR023214">
    <property type="entry name" value="HAD_sf"/>
</dbReference>
<dbReference type="SFLD" id="SFLDS00003">
    <property type="entry name" value="Haloacid_Dehalogenase"/>
    <property type="match status" value="1"/>
</dbReference>
<dbReference type="InterPro" id="IPR006439">
    <property type="entry name" value="HAD-SF_hydro_IA"/>
</dbReference>
<dbReference type="InterPro" id="IPR051806">
    <property type="entry name" value="HAD-like_SPP"/>
</dbReference>
<dbReference type="EMBL" id="AP025739">
    <property type="protein sequence ID" value="BDI32747.1"/>
    <property type="molecule type" value="Genomic_DNA"/>
</dbReference>